<keyword evidence="2" id="KW-1185">Reference proteome</keyword>
<reference evidence="1" key="1">
    <citation type="submission" date="2023-07" db="EMBL/GenBank/DDBJ databases">
        <title>AMR profile of multidrug- resistance Chryseobacterium gambrini related strain.</title>
        <authorList>
            <person name="Kirdat K."/>
            <person name="Bhatt A."/>
            <person name="Kuyare S."/>
            <person name="Yadav A."/>
        </authorList>
    </citation>
    <scope>NUCLEOTIDE SEQUENCE</scope>
    <source>
        <strain evidence="1">APV-1</strain>
    </source>
</reference>
<name>A0ABT8U7W1_9FLAO</name>
<gene>
    <name evidence="1" type="ORF">QWT87_19945</name>
</gene>
<organism evidence="1 2">
    <name type="scientific">Chryseobacterium urinae</name>
    <dbReference type="NCBI Taxonomy" id="3058400"/>
    <lineage>
        <taxon>Bacteria</taxon>
        <taxon>Pseudomonadati</taxon>
        <taxon>Bacteroidota</taxon>
        <taxon>Flavobacteriia</taxon>
        <taxon>Flavobacteriales</taxon>
        <taxon>Weeksellaceae</taxon>
        <taxon>Chryseobacterium group</taxon>
        <taxon>Chryseobacterium</taxon>
    </lineage>
</organism>
<evidence type="ECO:0000313" key="1">
    <source>
        <dbReference type="EMBL" id="MDO3427155.1"/>
    </source>
</evidence>
<accession>A0ABT8U7W1</accession>
<proteinExistence type="predicted"/>
<evidence type="ECO:0000313" key="2">
    <source>
        <dbReference type="Proteomes" id="UP001168128"/>
    </source>
</evidence>
<dbReference type="Proteomes" id="UP001168128">
    <property type="component" value="Unassembled WGS sequence"/>
</dbReference>
<dbReference type="RefSeq" id="WP_302718371.1">
    <property type="nucleotide sequence ID" value="NZ_JAULSJ010000050.1"/>
</dbReference>
<dbReference type="EMBL" id="JAULSJ010000050">
    <property type="protein sequence ID" value="MDO3427155.1"/>
    <property type="molecule type" value="Genomic_DNA"/>
</dbReference>
<protein>
    <submittedName>
        <fullName evidence="1">Uncharacterized protein</fullName>
    </submittedName>
</protein>
<sequence length="49" mass="5515">MASNKLGKTSGKLWRFKTELFVINGEVLWFPANCWGLPENSGDLKQSCL</sequence>
<comment type="caution">
    <text evidence="1">The sequence shown here is derived from an EMBL/GenBank/DDBJ whole genome shotgun (WGS) entry which is preliminary data.</text>
</comment>